<protein>
    <recommendedName>
        <fullName evidence="4">Actin</fullName>
    </recommendedName>
</protein>
<evidence type="ECO:0000313" key="3">
    <source>
        <dbReference type="Proteomes" id="UP000816034"/>
    </source>
</evidence>
<dbReference type="PRINTS" id="PR00190">
    <property type="entry name" value="ACTIN"/>
</dbReference>
<dbReference type="Gene3D" id="3.90.640.10">
    <property type="entry name" value="Actin, Chain A, domain 4"/>
    <property type="match status" value="1"/>
</dbReference>
<evidence type="ECO:0000256" key="1">
    <source>
        <dbReference type="RuleBase" id="RU000487"/>
    </source>
</evidence>
<accession>A0AA88GFD3</accession>
<dbReference type="Pfam" id="PF00022">
    <property type="entry name" value="Actin"/>
    <property type="match status" value="1"/>
</dbReference>
<comment type="similarity">
    <text evidence="1">Belongs to the actin family.</text>
</comment>
<comment type="caution">
    <text evidence="2">The sequence shown here is derived from an EMBL/GenBank/DDBJ whole genome shotgun (WGS) entry which is preliminary data.</text>
</comment>
<dbReference type="AlphaFoldDB" id="A0AA88GFD3"/>
<sequence length="258" mass="29516">MDTKQQGLIMTECALTPKENREQLTMLCFEKFCIPAMYLANRNVMSLYGNGYVTGCSVNSGDSITTLVPVYEGFALKHASKRMDIGGHDLTMYLIKLLISEKGYLMTGGMSLIPIIQHIKETLCFVSNDFEREMNMSKSIEKTYELPDEMLITLDKESIQTSQPLFDPNFIPRDNDMDGLHSEIYHSVLKCDLDLRKELFSTISLSGGNCQRHGIEKRLERELQLLVPPSLIQCVKLVDERSRPHCMDVSHIVHRKWF</sequence>
<dbReference type="InterPro" id="IPR004000">
    <property type="entry name" value="Actin"/>
</dbReference>
<dbReference type="RefSeq" id="XP_044545601.1">
    <property type="nucleotide sequence ID" value="XM_044698563.1"/>
</dbReference>
<proteinExistence type="inferred from homology"/>
<dbReference type="EMBL" id="PYSW02000034">
    <property type="protein sequence ID" value="KAG2378339.1"/>
    <property type="molecule type" value="Genomic_DNA"/>
</dbReference>
<reference evidence="2 3" key="1">
    <citation type="journal article" date="2018" name="BMC Genomics">
        <title>The genome of Naegleria lovaniensis, the basis for a comparative approach to unravel pathogenicity factors of the human pathogenic amoeba N. fowleri.</title>
        <authorList>
            <person name="Liechti N."/>
            <person name="Schurch N."/>
            <person name="Bruggmann R."/>
            <person name="Wittwer M."/>
        </authorList>
    </citation>
    <scope>NUCLEOTIDE SEQUENCE [LARGE SCALE GENOMIC DNA]</scope>
    <source>
        <strain evidence="2 3">ATCC 30569</strain>
    </source>
</reference>
<dbReference type="Gene3D" id="3.30.420.40">
    <property type="match status" value="2"/>
</dbReference>
<dbReference type="SMART" id="SM00268">
    <property type="entry name" value="ACTIN"/>
    <property type="match status" value="1"/>
</dbReference>
<gene>
    <name evidence="2" type="ORF">C9374_008482</name>
</gene>
<dbReference type="SUPFAM" id="SSF53067">
    <property type="entry name" value="Actin-like ATPase domain"/>
    <property type="match status" value="2"/>
</dbReference>
<evidence type="ECO:0000313" key="2">
    <source>
        <dbReference type="EMBL" id="KAG2378339.1"/>
    </source>
</evidence>
<evidence type="ECO:0008006" key="4">
    <source>
        <dbReference type="Google" id="ProtNLM"/>
    </source>
</evidence>
<dbReference type="GeneID" id="68100936"/>
<dbReference type="PANTHER" id="PTHR11937">
    <property type="entry name" value="ACTIN"/>
    <property type="match status" value="1"/>
</dbReference>
<keyword evidence="3" id="KW-1185">Reference proteome</keyword>
<organism evidence="2 3">
    <name type="scientific">Naegleria lovaniensis</name>
    <name type="common">Amoeba</name>
    <dbReference type="NCBI Taxonomy" id="51637"/>
    <lineage>
        <taxon>Eukaryota</taxon>
        <taxon>Discoba</taxon>
        <taxon>Heterolobosea</taxon>
        <taxon>Tetramitia</taxon>
        <taxon>Eutetramitia</taxon>
        <taxon>Vahlkampfiidae</taxon>
        <taxon>Naegleria</taxon>
    </lineage>
</organism>
<name>A0AA88GFD3_NAELO</name>
<dbReference type="InterPro" id="IPR043129">
    <property type="entry name" value="ATPase_NBD"/>
</dbReference>
<dbReference type="Proteomes" id="UP000816034">
    <property type="component" value="Unassembled WGS sequence"/>
</dbReference>